<sequence length="174" mass="19568">MKKILLIFSILALLSSCGASKKTTKRNKPQPVRTTKTRTTNTSKTVSKEAEAIVEYAKRFEGTKYKYGGSTKKGMDCSGLIYTSFGAHDIIMPRTTSALSKTGSWVDIKEIEVGDLVFFATKKNSRKVNHVGIVTEVRNDDFSFIHSSSSRGVMISKLSNRYWYLAYVQARRYL</sequence>
<dbReference type="Pfam" id="PF08139">
    <property type="entry name" value="LPAM_1"/>
    <property type="match status" value="1"/>
</dbReference>
<evidence type="ECO:0000256" key="7">
    <source>
        <dbReference type="SAM" id="MobiDB-lite"/>
    </source>
</evidence>
<evidence type="ECO:0000256" key="5">
    <source>
        <dbReference type="ARBA" id="ARBA00022801"/>
    </source>
</evidence>
<dbReference type="RefSeq" id="WP_386127725.1">
    <property type="nucleotide sequence ID" value="NZ_JBHTJL010000009.1"/>
</dbReference>
<evidence type="ECO:0000256" key="3">
    <source>
        <dbReference type="ARBA" id="ARBA00022670"/>
    </source>
</evidence>
<dbReference type="PROSITE" id="PS51935">
    <property type="entry name" value="NLPC_P60"/>
    <property type="match status" value="1"/>
</dbReference>
<reference evidence="11" key="1">
    <citation type="journal article" date="2019" name="Int. J. Syst. Evol. Microbiol.">
        <title>The Global Catalogue of Microorganisms (GCM) 10K type strain sequencing project: providing services to taxonomists for standard genome sequencing and annotation.</title>
        <authorList>
            <consortium name="The Broad Institute Genomics Platform"/>
            <consortium name="The Broad Institute Genome Sequencing Center for Infectious Disease"/>
            <person name="Wu L."/>
            <person name="Ma J."/>
        </authorList>
    </citation>
    <scope>NUCLEOTIDE SEQUENCE [LARGE SCALE GENOMIC DNA]</scope>
    <source>
        <strain evidence="11">CCUG 62215</strain>
    </source>
</reference>
<feature type="compositionally biased region" description="Low complexity" evidence="7">
    <location>
        <begin position="32"/>
        <end position="43"/>
    </location>
</feature>
<evidence type="ECO:0000313" key="10">
    <source>
        <dbReference type="EMBL" id="MFD1062142.1"/>
    </source>
</evidence>
<comment type="caution">
    <text evidence="10">The sequence shown here is derived from an EMBL/GenBank/DDBJ whole genome shotgun (WGS) entry which is preliminary data.</text>
</comment>
<keyword evidence="4 8" id="KW-0732">Signal</keyword>
<dbReference type="InterPro" id="IPR038765">
    <property type="entry name" value="Papain-like_cys_pep_sf"/>
</dbReference>
<protein>
    <recommendedName>
        <fullName evidence="2">Type IV secretion system putative lipoprotein virB7</fullName>
    </recommendedName>
</protein>
<evidence type="ECO:0000256" key="2">
    <source>
        <dbReference type="ARBA" id="ARBA00017922"/>
    </source>
</evidence>
<evidence type="ECO:0000313" key="11">
    <source>
        <dbReference type="Proteomes" id="UP001597013"/>
    </source>
</evidence>
<feature type="domain" description="NlpC/P60" evidence="9">
    <location>
        <begin position="47"/>
        <end position="174"/>
    </location>
</feature>
<dbReference type="PROSITE" id="PS51257">
    <property type="entry name" value="PROKAR_LIPOPROTEIN"/>
    <property type="match status" value="1"/>
</dbReference>
<feature type="region of interest" description="Disordered" evidence="7">
    <location>
        <begin position="21"/>
        <end position="43"/>
    </location>
</feature>
<dbReference type="Proteomes" id="UP001597013">
    <property type="component" value="Unassembled WGS sequence"/>
</dbReference>
<dbReference type="InterPro" id="IPR000064">
    <property type="entry name" value="NLP_P60_dom"/>
</dbReference>
<dbReference type="EMBL" id="JBHTJL010000009">
    <property type="protein sequence ID" value="MFD1062142.1"/>
    <property type="molecule type" value="Genomic_DNA"/>
</dbReference>
<keyword evidence="6" id="KW-0788">Thiol protease</keyword>
<dbReference type="Gene3D" id="3.90.1720.10">
    <property type="entry name" value="endopeptidase domain like (from Nostoc punctiforme)"/>
    <property type="match status" value="1"/>
</dbReference>
<evidence type="ECO:0000259" key="9">
    <source>
        <dbReference type="PROSITE" id="PS51935"/>
    </source>
</evidence>
<dbReference type="PANTHER" id="PTHR47360:SF1">
    <property type="entry name" value="ENDOPEPTIDASE NLPC-RELATED"/>
    <property type="match status" value="1"/>
</dbReference>
<keyword evidence="11" id="KW-1185">Reference proteome</keyword>
<gene>
    <name evidence="10" type="ORF">ACFQ1Q_02695</name>
</gene>
<evidence type="ECO:0000256" key="6">
    <source>
        <dbReference type="ARBA" id="ARBA00022807"/>
    </source>
</evidence>
<dbReference type="InterPro" id="IPR052062">
    <property type="entry name" value="Murein_DD/LD_carboxypeptidase"/>
</dbReference>
<dbReference type="SUPFAM" id="SSF54001">
    <property type="entry name" value="Cysteine proteinases"/>
    <property type="match status" value="1"/>
</dbReference>
<feature type="signal peptide" evidence="8">
    <location>
        <begin position="1"/>
        <end position="21"/>
    </location>
</feature>
<comment type="similarity">
    <text evidence="1">Belongs to the peptidase C40 family.</text>
</comment>
<keyword evidence="5" id="KW-0378">Hydrolase</keyword>
<evidence type="ECO:0000256" key="4">
    <source>
        <dbReference type="ARBA" id="ARBA00022729"/>
    </source>
</evidence>
<organism evidence="10 11">
    <name type="scientific">Winogradskyella litorisediminis</name>
    <dbReference type="NCBI Taxonomy" id="1156618"/>
    <lineage>
        <taxon>Bacteria</taxon>
        <taxon>Pseudomonadati</taxon>
        <taxon>Bacteroidota</taxon>
        <taxon>Flavobacteriia</taxon>
        <taxon>Flavobacteriales</taxon>
        <taxon>Flavobacteriaceae</taxon>
        <taxon>Winogradskyella</taxon>
    </lineage>
</organism>
<dbReference type="Pfam" id="PF00877">
    <property type="entry name" value="NLPC_P60"/>
    <property type="match status" value="1"/>
</dbReference>
<keyword evidence="3" id="KW-0645">Protease</keyword>
<name>A0ABW3N3B8_9FLAO</name>
<dbReference type="PANTHER" id="PTHR47360">
    <property type="entry name" value="MUREIN DD-ENDOPEPTIDASE MEPS/MUREIN LD-CARBOXYPEPTIDASE"/>
    <property type="match status" value="1"/>
</dbReference>
<accession>A0ABW3N3B8</accession>
<evidence type="ECO:0000256" key="1">
    <source>
        <dbReference type="ARBA" id="ARBA00007074"/>
    </source>
</evidence>
<evidence type="ECO:0000256" key="8">
    <source>
        <dbReference type="SAM" id="SignalP"/>
    </source>
</evidence>
<dbReference type="InterPro" id="IPR012640">
    <property type="entry name" value="Membr_lipoprot_lipid_attach_CS"/>
</dbReference>
<proteinExistence type="inferred from homology"/>
<feature type="chain" id="PRO_5047462353" description="Type IV secretion system putative lipoprotein virB7" evidence="8">
    <location>
        <begin position="22"/>
        <end position="174"/>
    </location>
</feature>